<organism evidence="2 3">
    <name type="scientific">Catellatospora methionotrophica</name>
    <dbReference type="NCBI Taxonomy" id="121620"/>
    <lineage>
        <taxon>Bacteria</taxon>
        <taxon>Bacillati</taxon>
        <taxon>Actinomycetota</taxon>
        <taxon>Actinomycetes</taxon>
        <taxon>Micromonosporales</taxon>
        <taxon>Micromonosporaceae</taxon>
        <taxon>Catellatospora</taxon>
    </lineage>
</organism>
<comment type="caution">
    <text evidence="2">The sequence shown here is derived from an EMBL/GenBank/DDBJ whole genome shotgun (WGS) entry which is preliminary data.</text>
</comment>
<dbReference type="EMBL" id="BONJ01000017">
    <property type="protein sequence ID" value="GIG14861.1"/>
    <property type="molecule type" value="Genomic_DNA"/>
</dbReference>
<sequence length="270" mass="27704">MSPRRRAILSTATALVLVLSAPGLAAASVYLSNDSVTLSTTPQSYNYSTTNTSWSVMALQSPPGADFDLALSGNGVALGTSTQGAGRTDFIAVNSNGGFQPLGRYLATVTAYSGSGTYAVQRQTGTSTIVLPAITHPGSTGASDPDLAFAVLADDDIVSVADMWLTAGQAFWATTPTAAQHLYLVKSAVGAPSTYARNRNAAASGQSVAVVDGCTKYTPTVTGWHALVFVGDREPELPQVPADGIAHALKLVDPATPNTCPVKNFPAATP</sequence>
<protein>
    <submittedName>
        <fullName evidence="2">Uncharacterized protein</fullName>
    </submittedName>
</protein>
<reference evidence="2" key="1">
    <citation type="submission" date="2021-01" db="EMBL/GenBank/DDBJ databases">
        <title>Whole genome shotgun sequence of Catellatospora methionotrophica NBRC 14553.</title>
        <authorList>
            <person name="Komaki H."/>
            <person name="Tamura T."/>
        </authorList>
    </citation>
    <scope>NUCLEOTIDE SEQUENCE</scope>
    <source>
        <strain evidence="2">NBRC 14553</strain>
    </source>
</reference>
<accession>A0A8J3PH02</accession>
<proteinExistence type="predicted"/>
<dbReference type="RefSeq" id="WP_166378439.1">
    <property type="nucleotide sequence ID" value="NZ_BAAATT010000007.1"/>
</dbReference>
<keyword evidence="3" id="KW-1185">Reference proteome</keyword>
<gene>
    <name evidence="2" type="ORF">Cme02nite_31930</name>
</gene>
<feature type="signal peptide" evidence="1">
    <location>
        <begin position="1"/>
        <end position="25"/>
    </location>
</feature>
<evidence type="ECO:0000256" key="1">
    <source>
        <dbReference type="SAM" id="SignalP"/>
    </source>
</evidence>
<dbReference type="PROSITE" id="PS51318">
    <property type="entry name" value="TAT"/>
    <property type="match status" value="1"/>
</dbReference>
<dbReference type="AlphaFoldDB" id="A0A8J3PH02"/>
<dbReference type="InterPro" id="IPR006311">
    <property type="entry name" value="TAT_signal"/>
</dbReference>
<feature type="chain" id="PRO_5039394891" evidence="1">
    <location>
        <begin position="26"/>
        <end position="270"/>
    </location>
</feature>
<dbReference type="Proteomes" id="UP000660339">
    <property type="component" value="Unassembled WGS sequence"/>
</dbReference>
<evidence type="ECO:0000313" key="2">
    <source>
        <dbReference type="EMBL" id="GIG14861.1"/>
    </source>
</evidence>
<keyword evidence="1" id="KW-0732">Signal</keyword>
<evidence type="ECO:0000313" key="3">
    <source>
        <dbReference type="Proteomes" id="UP000660339"/>
    </source>
</evidence>
<name>A0A8J3PH02_9ACTN</name>